<dbReference type="Gene3D" id="3.30.565.10">
    <property type="entry name" value="Histidine kinase-like ATPase, C-terminal domain"/>
    <property type="match status" value="1"/>
</dbReference>
<keyword evidence="8" id="KW-0812">Transmembrane</keyword>
<dbReference type="SUPFAM" id="SSF55874">
    <property type="entry name" value="ATPase domain of HSP90 chaperone/DNA topoisomerase II/histidine kinase"/>
    <property type="match status" value="1"/>
</dbReference>
<dbReference type="SMART" id="SM00304">
    <property type="entry name" value="HAMP"/>
    <property type="match status" value="1"/>
</dbReference>
<keyword evidence="3" id="KW-0597">Phosphoprotein</keyword>
<evidence type="ECO:0000256" key="2">
    <source>
        <dbReference type="ARBA" id="ARBA00022475"/>
    </source>
</evidence>
<feature type="transmembrane region" description="Helical" evidence="8">
    <location>
        <begin position="12"/>
        <end position="30"/>
    </location>
</feature>
<accession>A0ABV4Z2U3</accession>
<keyword evidence="2" id="KW-1003">Cell membrane</keyword>
<evidence type="ECO:0000256" key="8">
    <source>
        <dbReference type="SAM" id="Phobius"/>
    </source>
</evidence>
<sequence length="573" mass="66227">MNKLSYYQKIQSSFIILILLPVLVISILSYKTTKENVIEKIELSNRSVLNLVSKDITKLVDDLNYVTHFYVKNDEIIRTLSDISNTERIIRYRDYDNYQKVVNSFDYISIKMLNTDIHMFIVNNKDFIIPYSDGISGKTASLTVLKDHWNTVQDRIDADQSTHLQALGMVNSLNEEVDSYYYFSRVIKHPQNNAPLATLNIGISNEYFKRLFQSAKTGKLALFDENGKLIEGDPAISYKNGDKRSGEIRDEILIPISKWKLIHETSDEEVTGQITKNFLLSSILIALFFFIFLFISLLIAKRLHRPIQKLSFVATQFGQGKRDVRYVPEGRDEINELGRTINHMLDEINELIETIEQEQEEKRAIELQALFAQIRPHFLINTLNSIKCSLFINDDYEHAEKINALMSLLRAYMKIDEPSTIESECKLLSYYIEIMRMRTEVNVELKVEMEDEVKDINLPKLLLQPFIENAIVHGLSEKSAGEITIRAKKVDQWIFIMISDNGKGMSENQLLELNRMLKSDVKETSYNRVGLMNIAKRLKLYYGSNTDIKLQQNKNGGITIVIQIPFDDKEGEK</sequence>
<dbReference type="SUPFAM" id="SSF158472">
    <property type="entry name" value="HAMP domain-like"/>
    <property type="match status" value="1"/>
</dbReference>
<dbReference type="InterPro" id="IPR036890">
    <property type="entry name" value="HATPase_C_sf"/>
</dbReference>
<dbReference type="Pfam" id="PF06580">
    <property type="entry name" value="His_kinase"/>
    <property type="match status" value="1"/>
</dbReference>
<keyword evidence="4" id="KW-0808">Transferase</keyword>
<keyword evidence="6 8" id="KW-0472">Membrane</keyword>
<dbReference type="Pfam" id="PF00672">
    <property type="entry name" value="HAMP"/>
    <property type="match status" value="1"/>
</dbReference>
<keyword evidence="8" id="KW-1133">Transmembrane helix</keyword>
<feature type="transmembrane region" description="Helical" evidence="8">
    <location>
        <begin position="278"/>
        <end position="300"/>
    </location>
</feature>
<reference evidence="10 11" key="1">
    <citation type="submission" date="2024-05" db="EMBL/GenBank/DDBJ databases">
        <authorList>
            <person name="Venkateswaran K."/>
        </authorList>
    </citation>
    <scope>NUCLEOTIDE SEQUENCE [LARGE SCALE GENOMIC DNA]</scope>
    <source>
        <strain evidence="10 11">179-C4-2-HS</strain>
    </source>
</reference>
<evidence type="ECO:0000256" key="5">
    <source>
        <dbReference type="ARBA" id="ARBA00022777"/>
    </source>
</evidence>
<keyword evidence="11" id="KW-1185">Reference proteome</keyword>
<dbReference type="RefSeq" id="WP_306075190.1">
    <property type="nucleotide sequence ID" value="NZ_JAROBZ020000004.1"/>
</dbReference>
<name>A0ABV4Z2U3_9BACI</name>
<feature type="coiled-coil region" evidence="7">
    <location>
        <begin position="334"/>
        <end position="375"/>
    </location>
</feature>
<dbReference type="InterPro" id="IPR003594">
    <property type="entry name" value="HATPase_dom"/>
</dbReference>
<proteinExistence type="predicted"/>
<dbReference type="InterPro" id="IPR050640">
    <property type="entry name" value="Bact_2-comp_sensor_kinase"/>
</dbReference>
<organism evidence="10 11">
    <name type="scientific">Neobacillus driksii</name>
    <dbReference type="NCBI Taxonomy" id="3035913"/>
    <lineage>
        <taxon>Bacteria</taxon>
        <taxon>Bacillati</taxon>
        <taxon>Bacillota</taxon>
        <taxon>Bacilli</taxon>
        <taxon>Bacillales</taxon>
        <taxon>Bacillaceae</taxon>
        <taxon>Neobacillus</taxon>
    </lineage>
</organism>
<protein>
    <submittedName>
        <fullName evidence="10">Histidine kinase</fullName>
    </submittedName>
</protein>
<evidence type="ECO:0000256" key="4">
    <source>
        <dbReference type="ARBA" id="ARBA00022679"/>
    </source>
</evidence>
<dbReference type="Pfam" id="PF02518">
    <property type="entry name" value="HATPase_c"/>
    <property type="match status" value="1"/>
</dbReference>
<keyword evidence="7" id="KW-0175">Coiled coil</keyword>
<dbReference type="Gene3D" id="6.10.340.10">
    <property type="match status" value="1"/>
</dbReference>
<evidence type="ECO:0000256" key="1">
    <source>
        <dbReference type="ARBA" id="ARBA00004651"/>
    </source>
</evidence>
<dbReference type="InterPro" id="IPR010559">
    <property type="entry name" value="Sig_transdc_His_kin_internal"/>
</dbReference>
<dbReference type="PANTHER" id="PTHR34220">
    <property type="entry name" value="SENSOR HISTIDINE KINASE YPDA"/>
    <property type="match status" value="1"/>
</dbReference>
<dbReference type="Proteomes" id="UP001241748">
    <property type="component" value="Unassembled WGS sequence"/>
</dbReference>
<dbReference type="InterPro" id="IPR003660">
    <property type="entry name" value="HAMP_dom"/>
</dbReference>
<gene>
    <name evidence="10" type="ORF">P5G62_028365</name>
</gene>
<evidence type="ECO:0000256" key="3">
    <source>
        <dbReference type="ARBA" id="ARBA00022553"/>
    </source>
</evidence>
<comment type="subcellular location">
    <subcellularLocation>
        <location evidence="1">Cell membrane</location>
        <topology evidence="1">Multi-pass membrane protein</topology>
    </subcellularLocation>
</comment>
<dbReference type="PROSITE" id="PS50885">
    <property type="entry name" value="HAMP"/>
    <property type="match status" value="1"/>
</dbReference>
<evidence type="ECO:0000256" key="7">
    <source>
        <dbReference type="SAM" id="Coils"/>
    </source>
</evidence>
<dbReference type="EMBL" id="JAROBZ020000004">
    <property type="protein sequence ID" value="MFB3171009.1"/>
    <property type="molecule type" value="Genomic_DNA"/>
</dbReference>
<dbReference type="PANTHER" id="PTHR34220:SF7">
    <property type="entry name" value="SENSOR HISTIDINE KINASE YPDA"/>
    <property type="match status" value="1"/>
</dbReference>
<comment type="caution">
    <text evidence="10">The sequence shown here is derived from an EMBL/GenBank/DDBJ whole genome shotgun (WGS) entry which is preliminary data.</text>
</comment>
<evidence type="ECO:0000259" key="9">
    <source>
        <dbReference type="PROSITE" id="PS50885"/>
    </source>
</evidence>
<dbReference type="GO" id="GO:0016301">
    <property type="term" value="F:kinase activity"/>
    <property type="evidence" value="ECO:0007669"/>
    <property type="project" value="UniProtKB-KW"/>
</dbReference>
<dbReference type="CDD" id="cd06225">
    <property type="entry name" value="HAMP"/>
    <property type="match status" value="1"/>
</dbReference>
<evidence type="ECO:0000256" key="6">
    <source>
        <dbReference type="ARBA" id="ARBA00023136"/>
    </source>
</evidence>
<evidence type="ECO:0000313" key="11">
    <source>
        <dbReference type="Proteomes" id="UP001241748"/>
    </source>
</evidence>
<evidence type="ECO:0000313" key="10">
    <source>
        <dbReference type="EMBL" id="MFB3171009.1"/>
    </source>
</evidence>
<feature type="domain" description="HAMP" evidence="9">
    <location>
        <begin position="301"/>
        <end position="353"/>
    </location>
</feature>
<keyword evidence="5 10" id="KW-0418">Kinase</keyword>